<dbReference type="EMBL" id="LNYL01000022">
    <property type="protein sequence ID" value="KTD29703.1"/>
    <property type="molecule type" value="Genomic_DNA"/>
</dbReference>
<evidence type="ECO:0000313" key="2">
    <source>
        <dbReference type="Proteomes" id="UP000054908"/>
    </source>
</evidence>
<dbReference type="Proteomes" id="UP000054908">
    <property type="component" value="Unassembled WGS sequence"/>
</dbReference>
<gene>
    <name evidence="1" type="ORF">Lmac_0878</name>
</gene>
<accession>A0A0W0WBG5</accession>
<dbReference type="STRING" id="466.Lmac_0878"/>
<sequence>MIKPIHNEDESLLKLMANNLTKIDLYTRIDSGDGTTLGWWLMRGENNFDDNDSNPPGWRMFDYNWVLYRTTDWNVAPTSGPLAGYTAASFLINSPSAIKYLYNLDKSDPFIEQYKSLWNE</sequence>
<keyword evidence="2" id="KW-1185">Reference proteome</keyword>
<evidence type="ECO:0000313" key="1">
    <source>
        <dbReference type="EMBL" id="KTD29703.1"/>
    </source>
</evidence>
<dbReference type="AlphaFoldDB" id="A0A0W0WBG5"/>
<proteinExistence type="predicted"/>
<reference evidence="1 2" key="1">
    <citation type="submission" date="2015-11" db="EMBL/GenBank/DDBJ databases">
        <title>Genomic analysis of 38 Legionella species identifies large and diverse effector repertoires.</title>
        <authorList>
            <person name="Burstein D."/>
            <person name="Amaro F."/>
            <person name="Zusman T."/>
            <person name="Lifshitz Z."/>
            <person name="Cohen O."/>
            <person name="Gilbert J.A."/>
            <person name="Pupko T."/>
            <person name="Shuman H.A."/>
            <person name="Segal G."/>
        </authorList>
    </citation>
    <scope>NUCLEOTIDE SEQUENCE [LARGE SCALE GENOMIC DNA]</scope>
    <source>
        <strain evidence="1 2">PX-1-G2-E2</strain>
    </source>
</reference>
<comment type="caution">
    <text evidence="1">The sequence shown here is derived from an EMBL/GenBank/DDBJ whole genome shotgun (WGS) entry which is preliminary data.</text>
</comment>
<protein>
    <submittedName>
        <fullName evidence="1">Uncharacterized protein</fullName>
    </submittedName>
</protein>
<organism evidence="1 2">
    <name type="scientific">Legionella maceachernii</name>
    <dbReference type="NCBI Taxonomy" id="466"/>
    <lineage>
        <taxon>Bacteria</taxon>
        <taxon>Pseudomonadati</taxon>
        <taxon>Pseudomonadota</taxon>
        <taxon>Gammaproteobacteria</taxon>
        <taxon>Legionellales</taxon>
        <taxon>Legionellaceae</taxon>
        <taxon>Legionella</taxon>
    </lineage>
</organism>
<dbReference type="RefSeq" id="WP_058451687.1">
    <property type="nucleotide sequence ID" value="NZ_CAAAIB010000015.1"/>
</dbReference>
<name>A0A0W0WBG5_9GAMM</name>